<organism evidence="9">
    <name type="scientific">Amphimedon queenslandica</name>
    <name type="common">Sponge</name>
    <dbReference type="NCBI Taxonomy" id="400682"/>
    <lineage>
        <taxon>Eukaryota</taxon>
        <taxon>Metazoa</taxon>
        <taxon>Porifera</taxon>
        <taxon>Demospongiae</taxon>
        <taxon>Heteroscleromorpha</taxon>
        <taxon>Haplosclerida</taxon>
        <taxon>Niphatidae</taxon>
        <taxon>Amphimedon</taxon>
    </lineage>
</organism>
<keyword evidence="3 7" id="KW-0812">Transmembrane</keyword>
<dbReference type="InterPro" id="IPR050799">
    <property type="entry name" value="ZIP_Transporter"/>
</dbReference>
<evidence type="ECO:0000256" key="5">
    <source>
        <dbReference type="ARBA" id="ARBA00023136"/>
    </source>
</evidence>
<feature type="transmembrane region" description="Helical" evidence="7">
    <location>
        <begin position="161"/>
        <end position="180"/>
    </location>
</feature>
<dbReference type="PANTHER" id="PTHR12191">
    <property type="entry name" value="SOLUTE CARRIER FAMILY 39"/>
    <property type="match status" value="1"/>
</dbReference>
<dbReference type="PANTHER" id="PTHR12191:SF37">
    <property type="entry name" value="ZINC TRANSPORTER FOI"/>
    <property type="match status" value="1"/>
</dbReference>
<evidence type="ECO:0000256" key="8">
    <source>
        <dbReference type="SAM" id="SignalP"/>
    </source>
</evidence>
<dbReference type="EnsemblMetazoa" id="Aqu2.1.37548_001">
    <property type="protein sequence ID" value="Aqu2.1.37548_001"/>
    <property type="gene ID" value="Aqu2.1.37548"/>
</dbReference>
<dbReference type="AlphaFoldDB" id="A0A1X7VC30"/>
<evidence type="ECO:0000313" key="9">
    <source>
        <dbReference type="EnsemblMetazoa" id="Aqu2.1.37548_001"/>
    </source>
</evidence>
<name>A0A1X7VC30_AMPQE</name>
<feature type="compositionally biased region" description="Basic and acidic residues" evidence="6">
    <location>
        <begin position="194"/>
        <end position="210"/>
    </location>
</feature>
<feature type="transmembrane region" description="Helical" evidence="7">
    <location>
        <begin position="294"/>
        <end position="316"/>
    </location>
</feature>
<feature type="chain" id="PRO_5010871317" evidence="8">
    <location>
        <begin position="24"/>
        <end position="447"/>
    </location>
</feature>
<dbReference type="GO" id="GO:0005385">
    <property type="term" value="F:zinc ion transmembrane transporter activity"/>
    <property type="evidence" value="ECO:0007669"/>
    <property type="project" value="TreeGrafter"/>
</dbReference>
<feature type="transmembrane region" description="Helical" evidence="7">
    <location>
        <begin position="370"/>
        <end position="388"/>
    </location>
</feature>
<dbReference type="OrthoDB" id="200954at2759"/>
<proteinExistence type="inferred from homology"/>
<keyword evidence="8" id="KW-0732">Signal</keyword>
<evidence type="ECO:0000256" key="4">
    <source>
        <dbReference type="ARBA" id="ARBA00022989"/>
    </source>
</evidence>
<evidence type="ECO:0000256" key="3">
    <source>
        <dbReference type="ARBA" id="ARBA00022692"/>
    </source>
</evidence>
<comment type="subcellular location">
    <subcellularLocation>
        <location evidence="1">Membrane</location>
        <topology evidence="1">Multi-pass membrane protein</topology>
    </subcellularLocation>
</comment>
<keyword evidence="4 7" id="KW-1133">Transmembrane helix</keyword>
<feature type="transmembrane region" description="Helical" evidence="7">
    <location>
        <begin position="336"/>
        <end position="358"/>
    </location>
</feature>
<feature type="transmembrane region" description="Helical" evidence="7">
    <location>
        <begin position="221"/>
        <end position="242"/>
    </location>
</feature>
<dbReference type="GO" id="GO:0140410">
    <property type="term" value="F:monoatomic cation:bicarbonate symporter activity"/>
    <property type="evidence" value="ECO:0007669"/>
    <property type="project" value="TreeGrafter"/>
</dbReference>
<dbReference type="GO" id="GO:0005886">
    <property type="term" value="C:plasma membrane"/>
    <property type="evidence" value="ECO:0007669"/>
    <property type="project" value="TreeGrafter"/>
</dbReference>
<comment type="similarity">
    <text evidence="2">Belongs to the ZIP transporter (TC 2.A.5) family.</text>
</comment>
<reference evidence="9" key="1">
    <citation type="submission" date="2017-05" db="UniProtKB">
        <authorList>
            <consortium name="EnsemblMetazoa"/>
        </authorList>
    </citation>
    <scope>IDENTIFICATION</scope>
</reference>
<evidence type="ECO:0000256" key="2">
    <source>
        <dbReference type="ARBA" id="ARBA00006939"/>
    </source>
</evidence>
<evidence type="ECO:0000256" key="7">
    <source>
        <dbReference type="SAM" id="Phobius"/>
    </source>
</evidence>
<sequence length="447" mass="49245">MMKRQFLLLCLLYFCLFIVSSEGKEQRDRNGPDLSISEELFVRQLDKAANSVDQSTYRFCSNGEWTNPNEQDNSCICVSCHSVYEVCGTTLMYISSALNLSLNLRINNDSNGTDSNESTTAEAYGYGTIMIVFISLLSLLGLFIVPCLTRTNPTGQLISRYLLTLLTAMGVSALMCGVMFELIPTIFRIGHSHGESHDHDHDHDHNHDHDHDDDELSESEIVWKGTAIVGGVLIFYVLESILQTLVDNTKKKNDKSKLTAEEQKAKDDQSPLMVRPLAWIILIGDLSHNCADGIALGAAVSQSLALGLSTAFAIGLHEIPHEIADFGILVKSGLHWLTALLFNFLSSLTAIVGFFIGVAISTNSATANEWLLAIAAGSFLYIALADLLPELKLSSFHSHDPDLTEQLEYTTYQKIGHGFVIAIGFLISFAVMLTVSLNEERLDKLFS</sequence>
<evidence type="ECO:0000256" key="1">
    <source>
        <dbReference type="ARBA" id="ARBA00004141"/>
    </source>
</evidence>
<dbReference type="InterPro" id="IPR003689">
    <property type="entry name" value="ZIP"/>
</dbReference>
<feature type="signal peptide" evidence="8">
    <location>
        <begin position="1"/>
        <end position="23"/>
    </location>
</feature>
<evidence type="ECO:0000256" key="6">
    <source>
        <dbReference type="SAM" id="MobiDB-lite"/>
    </source>
</evidence>
<feature type="transmembrane region" description="Helical" evidence="7">
    <location>
        <begin position="415"/>
        <end position="437"/>
    </location>
</feature>
<dbReference type="InParanoid" id="A0A1X7VC30"/>
<protein>
    <submittedName>
        <fullName evidence="9">Uncharacterized protein</fullName>
    </submittedName>
</protein>
<feature type="region of interest" description="Disordered" evidence="6">
    <location>
        <begin position="194"/>
        <end position="213"/>
    </location>
</feature>
<dbReference type="GO" id="GO:0071578">
    <property type="term" value="P:zinc ion import across plasma membrane"/>
    <property type="evidence" value="ECO:0007669"/>
    <property type="project" value="TreeGrafter"/>
</dbReference>
<feature type="transmembrane region" description="Helical" evidence="7">
    <location>
        <begin position="123"/>
        <end position="149"/>
    </location>
</feature>
<dbReference type="GO" id="GO:0030003">
    <property type="term" value="P:intracellular monoatomic cation homeostasis"/>
    <property type="evidence" value="ECO:0007669"/>
    <property type="project" value="TreeGrafter"/>
</dbReference>
<accession>A0A1X7VC30</accession>
<keyword evidence="5 7" id="KW-0472">Membrane</keyword>
<dbReference type="Pfam" id="PF02535">
    <property type="entry name" value="Zip"/>
    <property type="match status" value="1"/>
</dbReference>